<accession>A0AAN0T2Q1</accession>
<organism evidence="1 2">
    <name type="scientific">Heyndrickxia coagulans</name>
    <name type="common">Weizmannia coagulans</name>
    <dbReference type="NCBI Taxonomy" id="1398"/>
    <lineage>
        <taxon>Bacteria</taxon>
        <taxon>Bacillati</taxon>
        <taxon>Bacillota</taxon>
        <taxon>Bacilli</taxon>
        <taxon>Bacillales</taxon>
        <taxon>Bacillaceae</taxon>
        <taxon>Heyndrickxia</taxon>
    </lineage>
</organism>
<evidence type="ECO:0000313" key="1">
    <source>
        <dbReference type="EMBL" id="AJO20844.1"/>
    </source>
</evidence>
<evidence type="ECO:0000313" key="2">
    <source>
        <dbReference type="Proteomes" id="UP000032024"/>
    </source>
</evidence>
<dbReference type="AlphaFoldDB" id="A0AAN0T2Q1"/>
<dbReference type="Proteomes" id="UP000032024">
    <property type="component" value="Chromosome"/>
</dbReference>
<name>A0AAN0T2Q1_HEYCO</name>
<sequence length="45" mass="5531">MVEQNGRFLDNWKEMNEEKRQQFLQKLEELPMLKSTDFDSLIEEL</sequence>
<reference evidence="2" key="1">
    <citation type="submission" date="2015-01" db="EMBL/GenBank/DDBJ databases">
        <title>Comparative genome analysis of Bacillus coagulans HM-08, Clostridium butyricum HM-68, Bacillus subtilis HM-66 and Bacillus paralicheniformis BL-09.</title>
        <authorList>
            <person name="Zhang H."/>
        </authorList>
    </citation>
    <scope>NUCLEOTIDE SEQUENCE [LARGE SCALE GENOMIC DNA]</scope>
    <source>
        <strain evidence="2">HM-08</strain>
    </source>
</reference>
<keyword evidence="2" id="KW-1185">Reference proteome</keyword>
<protein>
    <submittedName>
        <fullName evidence="1">Uncharacterized protein</fullName>
    </submittedName>
</protein>
<proteinExistence type="predicted"/>
<gene>
    <name evidence="1" type="ORF">SB48_HM08orf00075</name>
</gene>
<dbReference type="EMBL" id="CP010525">
    <property type="protein sequence ID" value="AJO20844.1"/>
    <property type="molecule type" value="Genomic_DNA"/>
</dbReference>